<evidence type="ECO:0000256" key="1">
    <source>
        <dbReference type="SAM" id="Coils"/>
    </source>
</evidence>
<dbReference type="AlphaFoldDB" id="A0A3N1G8Y5"/>
<evidence type="ECO:0000313" key="4">
    <source>
        <dbReference type="Proteomes" id="UP000276232"/>
    </source>
</evidence>
<evidence type="ECO:0000256" key="2">
    <source>
        <dbReference type="SAM" id="MobiDB-lite"/>
    </source>
</evidence>
<dbReference type="Proteomes" id="UP000276232">
    <property type="component" value="Unassembled WGS sequence"/>
</dbReference>
<reference evidence="3 4" key="1">
    <citation type="journal article" date="2015" name="Stand. Genomic Sci.">
        <title>Genomic Encyclopedia of Bacterial and Archaeal Type Strains, Phase III: the genomes of soil and plant-associated and newly described type strains.</title>
        <authorList>
            <person name="Whitman W.B."/>
            <person name="Woyke T."/>
            <person name="Klenk H.P."/>
            <person name="Zhou Y."/>
            <person name="Lilburn T.G."/>
            <person name="Beck B.J."/>
            <person name="De Vos P."/>
            <person name="Vandamme P."/>
            <person name="Eisen J.A."/>
            <person name="Garrity G."/>
            <person name="Hugenholtz P."/>
            <person name="Kyrpides N.C."/>
        </authorList>
    </citation>
    <scope>NUCLEOTIDE SEQUENCE [LARGE SCALE GENOMIC DNA]</scope>
    <source>
        <strain evidence="3 4">CECT 7306</strain>
    </source>
</reference>
<dbReference type="RefSeq" id="WP_158674335.1">
    <property type="nucleotide sequence ID" value="NZ_RJKN01000010.1"/>
</dbReference>
<dbReference type="SUPFAM" id="SSF53335">
    <property type="entry name" value="S-adenosyl-L-methionine-dependent methyltransferases"/>
    <property type="match status" value="1"/>
</dbReference>
<keyword evidence="1" id="KW-0175">Coiled coil</keyword>
<dbReference type="Gene3D" id="3.40.50.150">
    <property type="entry name" value="Vaccinia Virus protein VP39"/>
    <property type="match status" value="1"/>
</dbReference>
<comment type="caution">
    <text evidence="3">The sequence shown here is derived from an EMBL/GenBank/DDBJ whole genome shotgun (WGS) entry which is preliminary data.</text>
</comment>
<proteinExistence type="predicted"/>
<dbReference type="GO" id="GO:0008168">
    <property type="term" value="F:methyltransferase activity"/>
    <property type="evidence" value="ECO:0007669"/>
    <property type="project" value="UniProtKB-KW"/>
</dbReference>
<gene>
    <name evidence="3" type="ORF">EDC03_3175</name>
</gene>
<dbReference type="EMBL" id="RJKN01000010">
    <property type="protein sequence ID" value="ROP26705.1"/>
    <property type="molecule type" value="Genomic_DNA"/>
</dbReference>
<organism evidence="3 4">
    <name type="scientific">Pseudokineococcus lusitanus</name>
    <dbReference type="NCBI Taxonomy" id="763993"/>
    <lineage>
        <taxon>Bacteria</taxon>
        <taxon>Bacillati</taxon>
        <taxon>Actinomycetota</taxon>
        <taxon>Actinomycetes</taxon>
        <taxon>Kineosporiales</taxon>
        <taxon>Kineosporiaceae</taxon>
        <taxon>Pseudokineococcus</taxon>
    </lineage>
</organism>
<dbReference type="InParanoid" id="A0A3N1G8Y5"/>
<dbReference type="InterPro" id="IPR029063">
    <property type="entry name" value="SAM-dependent_MTases_sf"/>
</dbReference>
<feature type="region of interest" description="Disordered" evidence="2">
    <location>
        <begin position="331"/>
        <end position="355"/>
    </location>
</feature>
<dbReference type="Pfam" id="PF13578">
    <property type="entry name" value="Methyltransf_24"/>
    <property type="match status" value="1"/>
</dbReference>
<dbReference type="PANTHER" id="PTHR43167">
    <property type="entry name" value="PUTATIVE (AFU_ORTHOLOGUE AFUA_6G01830)-RELATED"/>
    <property type="match status" value="1"/>
</dbReference>
<keyword evidence="3" id="KW-0489">Methyltransferase</keyword>
<keyword evidence="3" id="KW-0808">Transferase</keyword>
<dbReference type="OrthoDB" id="823440at2"/>
<protein>
    <submittedName>
        <fullName evidence="3">Methyltransferase family protein</fullName>
    </submittedName>
</protein>
<sequence length="355" mass="37211">MSRSTSAPRAVARAVARATGAGGEWRRLRAEVVEARGEARAARREALHARRQLEELLVEVRGLRDDAARREEASRAQLGAAVAAVRGDAGAHHEDLLARLGAVDARVGTRLATHQVAPALWRGVRAGEVGTWSLLALRDLLPGATRLPPPGGAAGWAATPETVLLLVREVLARREHPVVVELGSGTSTAWVAAALRERGGGRVVSVEHDEHYADGTRRALRAAGLDDLSEVLVGALAPLPDGTGPAGHTTAWYPEDVVRRLPPLVDLLFVDGPPGGTGPAARRPALPALAGLLAPGAAVVLDDTDRPEEREVVARWLEDVPGLRVEATTDRATLLRVPDDHGGPRPDAPGPAAGG</sequence>
<evidence type="ECO:0000313" key="3">
    <source>
        <dbReference type="EMBL" id="ROP26705.1"/>
    </source>
</evidence>
<accession>A0A3N1G8Y5</accession>
<dbReference type="GO" id="GO:0032259">
    <property type="term" value="P:methylation"/>
    <property type="evidence" value="ECO:0007669"/>
    <property type="project" value="UniProtKB-KW"/>
</dbReference>
<feature type="coiled-coil region" evidence="1">
    <location>
        <begin position="25"/>
        <end position="73"/>
    </location>
</feature>
<keyword evidence="4" id="KW-1185">Reference proteome</keyword>
<dbReference type="PANTHER" id="PTHR43167:SF1">
    <property type="entry name" value="PUTATIVE (AFU_ORTHOLOGUE AFUA_6G01830)-RELATED"/>
    <property type="match status" value="1"/>
</dbReference>
<name>A0A3N1G8Y5_9ACTN</name>